<keyword evidence="6" id="KW-0326">Glycosidase</keyword>
<organism evidence="10 11">
    <name type="scientific">Dysgonomonas gadei ATCC BAA-286</name>
    <dbReference type="NCBI Taxonomy" id="742766"/>
    <lineage>
        <taxon>Bacteria</taxon>
        <taxon>Pseudomonadati</taxon>
        <taxon>Bacteroidota</taxon>
        <taxon>Bacteroidia</taxon>
        <taxon>Bacteroidales</taxon>
        <taxon>Dysgonomonadaceae</taxon>
        <taxon>Dysgonomonas</taxon>
    </lineage>
</organism>
<dbReference type="GO" id="GO:0008422">
    <property type="term" value="F:beta-glucosidase activity"/>
    <property type="evidence" value="ECO:0007669"/>
    <property type="project" value="UniProtKB-EC"/>
</dbReference>
<comment type="similarity">
    <text evidence="2">Belongs to the glycosyl hydrolase 3 family.</text>
</comment>
<comment type="catalytic activity">
    <reaction evidence="1">
        <text>Hydrolysis of terminal, non-reducing beta-D-glucosyl residues with release of beta-D-glucose.</text>
        <dbReference type="EC" id="3.2.1.21"/>
    </reaction>
</comment>
<evidence type="ECO:0000313" key="10">
    <source>
        <dbReference type="EMBL" id="EGK01456.1"/>
    </source>
</evidence>
<gene>
    <name evidence="10" type="ORF">HMPREF9455_02289</name>
</gene>
<dbReference type="EMBL" id="ADLV01000027">
    <property type="protein sequence ID" value="EGK01456.1"/>
    <property type="molecule type" value="Genomic_DNA"/>
</dbReference>
<dbReference type="EC" id="3.2.1.21" evidence="3"/>
<accession>F5IYQ9</accession>
<evidence type="ECO:0000256" key="6">
    <source>
        <dbReference type="ARBA" id="ARBA00023295"/>
    </source>
</evidence>
<name>F5IYQ9_9BACT</name>
<dbReference type="GO" id="GO:0009251">
    <property type="term" value="P:glucan catabolic process"/>
    <property type="evidence" value="ECO:0007669"/>
    <property type="project" value="TreeGrafter"/>
</dbReference>
<evidence type="ECO:0000256" key="3">
    <source>
        <dbReference type="ARBA" id="ARBA00012744"/>
    </source>
</evidence>
<evidence type="ECO:0000259" key="8">
    <source>
        <dbReference type="Pfam" id="PF00933"/>
    </source>
</evidence>
<dbReference type="Proteomes" id="UP000004913">
    <property type="component" value="Unassembled WGS sequence"/>
</dbReference>
<dbReference type="Pfam" id="PF00933">
    <property type="entry name" value="Glyco_hydro_3"/>
    <property type="match status" value="1"/>
</dbReference>
<evidence type="ECO:0000313" key="11">
    <source>
        <dbReference type="Proteomes" id="UP000004913"/>
    </source>
</evidence>
<evidence type="ECO:0000259" key="9">
    <source>
        <dbReference type="Pfam" id="PF01915"/>
    </source>
</evidence>
<keyword evidence="5" id="KW-0378">Hydrolase</keyword>
<comment type="caution">
    <text evidence="10">The sequence shown here is derived from an EMBL/GenBank/DDBJ whole genome shotgun (WGS) entry which is preliminary data.</text>
</comment>
<keyword evidence="4 7" id="KW-0732">Signal</keyword>
<feature type="domain" description="Glycoside hydrolase family 3 N-terminal" evidence="8">
    <location>
        <begin position="200"/>
        <end position="475"/>
    </location>
</feature>
<dbReference type="InterPro" id="IPR002772">
    <property type="entry name" value="Glyco_hydro_3_C"/>
</dbReference>
<evidence type="ECO:0000256" key="4">
    <source>
        <dbReference type="ARBA" id="ARBA00022729"/>
    </source>
</evidence>
<sequence length="775" mass="85665">MKKLFLSIGLAFLTMSSYSQTSDNYRFVENNNGPRLGYSPQSGVKILTVDGLNFKDLNRNGKLDKYEDWRLPIDERAKDLAKKMSVEQIAGLMLYSGHQSIPSADFGFGAGTYNGKPFSQSGANPWELSDAQRKFLKDDNLRHVLLVGVQSPEVAAKWSNEMQAYVEGIGLGIPANNSSDPRHSGQVAGSTVAEFNAGAGGEISVWPDGLGMAATFEPELVKKFGHIAAQEYRALGIGTALSPQIDLASEPRWYRASMTFGESPALSTDMARAYIDGFQTSTGKDEIADGWGYKSVNAMAKHWPSGGPEEAGRDGHWAFGKFAVYPGNNFETHLKPFTDGAFKLDGKTSMASAVMPYYTISYNQAKDGTNLANGFSKYIIKDLLREKYNYDGVVCTDWLITADEGQTPGDFAGKPWGVEAKTIAERHYIALMAGMDQFGGNNEMGPVIEAYNMGVKEHGKNFMRNRFEQSAVRLLRNIFHLGLFENPYLDAQESAKIVGNPDFMQEGYNTQLKSIVMLKNKNNILPIRERKTVYIPEIYTPSVKDWWGNWSKPSLQVPADIEMVKKYYDVTNDPAKADFAIVFISGPYSNNDGGGYDKNDRKEGGNGYVPITLQYGTYTASDAREHSIAAGDPVIDPTIANRSYKGKTVTASNTMDLRTVLTTKEIMCDKPVIVVVNLSRGMVFNEFENKVDGILARFSVGEQPVLDIISGKYEPSGLLPMQMPANMSTVEKQHEDVPFDMECHKDTEGNVYDFAYGLNWKGVINDARTAKYGIK</sequence>
<evidence type="ECO:0000256" key="1">
    <source>
        <dbReference type="ARBA" id="ARBA00000448"/>
    </source>
</evidence>
<dbReference type="HOGENOM" id="CLU_004542_8_0_10"/>
<dbReference type="PANTHER" id="PTHR30620:SF16">
    <property type="entry name" value="LYSOSOMAL BETA GLUCOSIDASE"/>
    <property type="match status" value="1"/>
</dbReference>
<feature type="chain" id="PRO_5003325595" description="beta-glucosidase" evidence="7">
    <location>
        <begin position="22"/>
        <end position="775"/>
    </location>
</feature>
<dbReference type="STRING" id="742766.HMPREF9455_02289"/>
<dbReference type="AlphaFoldDB" id="F5IYQ9"/>
<dbReference type="PRINTS" id="PR00133">
    <property type="entry name" value="GLHYDRLASE3"/>
</dbReference>
<feature type="signal peptide" evidence="7">
    <location>
        <begin position="1"/>
        <end position="21"/>
    </location>
</feature>
<evidence type="ECO:0000256" key="7">
    <source>
        <dbReference type="SAM" id="SignalP"/>
    </source>
</evidence>
<dbReference type="PANTHER" id="PTHR30620">
    <property type="entry name" value="PERIPLASMIC BETA-GLUCOSIDASE-RELATED"/>
    <property type="match status" value="1"/>
</dbReference>
<feature type="domain" description="Glycoside hydrolase family 3 C-terminal" evidence="9">
    <location>
        <begin position="515"/>
        <end position="759"/>
    </location>
</feature>
<dbReference type="InterPro" id="IPR001764">
    <property type="entry name" value="Glyco_hydro_3_N"/>
</dbReference>
<dbReference type="InterPro" id="IPR036881">
    <property type="entry name" value="Glyco_hydro_3_C_sf"/>
</dbReference>
<dbReference type="eggNOG" id="COG1472">
    <property type="taxonomic scope" value="Bacteria"/>
</dbReference>
<evidence type="ECO:0000256" key="5">
    <source>
        <dbReference type="ARBA" id="ARBA00022801"/>
    </source>
</evidence>
<dbReference type="InterPro" id="IPR036962">
    <property type="entry name" value="Glyco_hydro_3_N_sf"/>
</dbReference>
<dbReference type="SUPFAM" id="SSF51445">
    <property type="entry name" value="(Trans)glycosidases"/>
    <property type="match status" value="1"/>
</dbReference>
<proteinExistence type="inferred from homology"/>
<dbReference type="SUPFAM" id="SSF52279">
    <property type="entry name" value="Beta-D-glucan exohydrolase, C-terminal domain"/>
    <property type="match status" value="1"/>
</dbReference>
<dbReference type="Gene3D" id="3.20.20.300">
    <property type="entry name" value="Glycoside hydrolase, family 3, N-terminal domain"/>
    <property type="match status" value="1"/>
</dbReference>
<protein>
    <recommendedName>
        <fullName evidence="3">beta-glucosidase</fullName>
        <ecNumber evidence="3">3.2.1.21</ecNumber>
    </recommendedName>
</protein>
<evidence type="ECO:0000256" key="2">
    <source>
        <dbReference type="ARBA" id="ARBA00005336"/>
    </source>
</evidence>
<reference evidence="10 11" key="1">
    <citation type="submission" date="2011-04" db="EMBL/GenBank/DDBJ databases">
        <title>The Genome Sequence of Dysgonomonas gadei ATCC BAA-286.</title>
        <authorList>
            <consortium name="The Broad Institute Genome Sequencing Platform"/>
            <person name="Earl A."/>
            <person name="Ward D."/>
            <person name="Feldgarden M."/>
            <person name="Gevers D."/>
            <person name="Pudlo N."/>
            <person name="Martens E."/>
            <person name="Allen-Vercoe E."/>
            <person name="Young S.K."/>
            <person name="Zeng Q."/>
            <person name="Gargeya S."/>
            <person name="Fitzgerald M."/>
            <person name="Haas B."/>
            <person name="Abouelleil A."/>
            <person name="Alvarado L."/>
            <person name="Arachchi H.M."/>
            <person name="Berlin A."/>
            <person name="Brown A."/>
            <person name="Chapman S.B."/>
            <person name="Chen Z."/>
            <person name="Dunbar C."/>
            <person name="Freedman E."/>
            <person name="Gearin G."/>
            <person name="Gellesch M."/>
            <person name="Goldberg J."/>
            <person name="Griggs A."/>
            <person name="Gujja S."/>
            <person name="Heiman D."/>
            <person name="Howarth C."/>
            <person name="Larson L."/>
            <person name="Lui A."/>
            <person name="MacDonald P.J.P."/>
            <person name="Mehta T."/>
            <person name="Montmayeur A."/>
            <person name="Murphy C."/>
            <person name="Neiman D."/>
            <person name="Pearson M."/>
            <person name="Priest M."/>
            <person name="Roberts A."/>
            <person name="Saif S."/>
            <person name="Shea T."/>
            <person name="Shenoy N."/>
            <person name="Sisk P."/>
            <person name="Stolte C."/>
            <person name="Sykes S."/>
            <person name="Yandava C."/>
            <person name="Wortman J."/>
            <person name="Nusbaum C."/>
            <person name="Birren B."/>
        </authorList>
    </citation>
    <scope>NUCLEOTIDE SEQUENCE [LARGE SCALE GENOMIC DNA]</scope>
    <source>
        <strain evidence="10 11">ATCC BAA-286</strain>
    </source>
</reference>
<dbReference type="InterPro" id="IPR051915">
    <property type="entry name" value="Cellulose_Degrad_GH3"/>
</dbReference>
<dbReference type="InterPro" id="IPR017853">
    <property type="entry name" value="GH"/>
</dbReference>
<dbReference type="Gene3D" id="3.40.50.1700">
    <property type="entry name" value="Glycoside hydrolase family 3 C-terminal domain"/>
    <property type="match status" value="1"/>
</dbReference>
<dbReference type="OrthoDB" id="9805821at2"/>
<dbReference type="Pfam" id="PF01915">
    <property type="entry name" value="Glyco_hydro_3_C"/>
    <property type="match status" value="1"/>
</dbReference>
<dbReference type="RefSeq" id="WP_006799820.1">
    <property type="nucleotide sequence ID" value="NZ_GL891983.1"/>
</dbReference>
<keyword evidence="11" id="KW-1185">Reference proteome</keyword>